<dbReference type="SMART" id="SM00450">
    <property type="entry name" value="RHOD"/>
    <property type="match status" value="1"/>
</dbReference>
<dbReference type="PANTHER" id="PTHR34209:SF1">
    <property type="entry name" value="CALCIUM SENSING RECEPTOR, CHLOROPLASTIC"/>
    <property type="match status" value="1"/>
</dbReference>
<feature type="domain" description="Rhodanese" evidence="2">
    <location>
        <begin position="294"/>
        <end position="345"/>
    </location>
</feature>
<sequence length="347" mass="35559">MRTAARAVARTPNATRDARARSSRAGTVARATTSETRVLVVVATVASSAMEVKSASAGAVSDRLAAVLDAADVAADGAADAFDRAIGVANRGVELFNETAPVVTPYIDRGLKAAAPIGDAVGKYAGRNVVPVVNEGLKQANSVSAQAYKEAYAQLKAQGVDVEPIAKGLSDGVQTGVAAAVPVAKQIGDYLTSATPEELATTAGELFLAYLIAPVFFKILGDIARGYKGDLRPIEAYDMLLSENAVVVDTRGADVTVALPGGARKRVLVCTIEKSGFGSAAAKVNALKIASLRGVGKGKKVIILDQNGGNAKALAKALAKQGFGNVFTVKGGYNAWSRAGLATTNDR</sequence>
<accession>A0A1Y5IJM1</accession>
<dbReference type="GO" id="GO:0090333">
    <property type="term" value="P:regulation of stomatal closure"/>
    <property type="evidence" value="ECO:0007669"/>
    <property type="project" value="InterPro"/>
</dbReference>
<dbReference type="PROSITE" id="PS50206">
    <property type="entry name" value="RHODANESE_3"/>
    <property type="match status" value="1"/>
</dbReference>
<dbReference type="eggNOG" id="ENOG502QSV6">
    <property type="taxonomic scope" value="Eukaryota"/>
</dbReference>
<feature type="region of interest" description="Disordered" evidence="1">
    <location>
        <begin position="1"/>
        <end position="28"/>
    </location>
</feature>
<dbReference type="PANTHER" id="PTHR34209">
    <property type="entry name" value="RHODANESE/CELL CYCLE CONTROL PHOSPHATASE SUPERFAMILY PROTEIN"/>
    <property type="match status" value="1"/>
</dbReference>
<evidence type="ECO:0000259" key="2">
    <source>
        <dbReference type="PROSITE" id="PS50206"/>
    </source>
</evidence>
<dbReference type="Gene3D" id="3.40.250.10">
    <property type="entry name" value="Rhodanese-like domain"/>
    <property type="match status" value="1"/>
</dbReference>
<evidence type="ECO:0000256" key="1">
    <source>
        <dbReference type="SAM" id="MobiDB-lite"/>
    </source>
</evidence>
<gene>
    <name evidence="3" type="ORF">BE221DRAFT_189561</name>
</gene>
<dbReference type="SUPFAM" id="SSF52821">
    <property type="entry name" value="Rhodanese/Cell cycle control phosphatase"/>
    <property type="match status" value="1"/>
</dbReference>
<dbReference type="Pfam" id="PF00581">
    <property type="entry name" value="Rhodanese"/>
    <property type="match status" value="1"/>
</dbReference>
<dbReference type="InterPro" id="IPR001763">
    <property type="entry name" value="Rhodanese-like_dom"/>
</dbReference>
<reference evidence="3" key="1">
    <citation type="submission" date="2017-04" db="EMBL/GenBank/DDBJ databases">
        <title>Population genomics of picophytoplankton unveils novel chromosome hypervariability.</title>
        <authorList>
            <consortium name="DOE Joint Genome Institute"/>
            <person name="Blanc-Mathieu R."/>
            <person name="Krasovec M."/>
            <person name="Hebrard M."/>
            <person name="Yau S."/>
            <person name="Desgranges E."/>
            <person name="Martin J."/>
            <person name="Schackwitz W."/>
            <person name="Kuo A."/>
            <person name="Salin G."/>
            <person name="Donnadieu C."/>
            <person name="Desdevises Y."/>
            <person name="Sanchez-Ferandin S."/>
            <person name="Moreau H."/>
            <person name="Rivals E."/>
            <person name="Grigoriev I.V."/>
            <person name="Grimsley N."/>
            <person name="Eyre-Walker A."/>
            <person name="Piganeau G."/>
        </authorList>
    </citation>
    <scope>NUCLEOTIDE SEQUENCE [LARGE SCALE GENOMIC DNA]</scope>
    <source>
        <strain evidence="3">RCC 1115</strain>
    </source>
</reference>
<evidence type="ECO:0000313" key="3">
    <source>
        <dbReference type="EMBL" id="OUS48303.1"/>
    </source>
</evidence>
<name>A0A1Y5IJM1_OSTTA</name>
<organism evidence="3">
    <name type="scientific">Ostreococcus tauri</name>
    <name type="common">Marine green alga</name>
    <dbReference type="NCBI Taxonomy" id="70448"/>
    <lineage>
        <taxon>Eukaryota</taxon>
        <taxon>Viridiplantae</taxon>
        <taxon>Chlorophyta</taxon>
        <taxon>Mamiellophyceae</taxon>
        <taxon>Mamiellales</taxon>
        <taxon>Bathycoccaceae</taxon>
        <taxon>Ostreococcus</taxon>
    </lineage>
</organism>
<proteinExistence type="predicted"/>
<dbReference type="AlphaFoldDB" id="A0A1Y5IJM1"/>
<dbReference type="GO" id="GO:0009704">
    <property type="term" value="P:de-etiolation"/>
    <property type="evidence" value="ECO:0007669"/>
    <property type="project" value="InterPro"/>
</dbReference>
<dbReference type="InterPro" id="IPR044690">
    <property type="entry name" value="CAS_plant"/>
</dbReference>
<dbReference type="GO" id="GO:0071277">
    <property type="term" value="P:cellular response to calcium ion"/>
    <property type="evidence" value="ECO:0007669"/>
    <property type="project" value="InterPro"/>
</dbReference>
<dbReference type="EMBL" id="KZ155774">
    <property type="protein sequence ID" value="OUS48303.1"/>
    <property type="molecule type" value="Genomic_DNA"/>
</dbReference>
<protein>
    <recommendedName>
        <fullName evidence="2">Rhodanese domain-containing protein</fullName>
    </recommendedName>
</protein>
<dbReference type="InterPro" id="IPR036873">
    <property type="entry name" value="Rhodanese-like_dom_sf"/>
</dbReference>
<dbReference type="Proteomes" id="UP000195557">
    <property type="component" value="Unassembled WGS sequence"/>
</dbReference>